<dbReference type="EMBL" id="RWGY01000007">
    <property type="protein sequence ID" value="TVU38770.1"/>
    <property type="molecule type" value="Genomic_DNA"/>
</dbReference>
<accession>A0A5J9VUM4</accession>
<comment type="caution">
    <text evidence="2">The sequence shown here is derived from an EMBL/GenBank/DDBJ whole genome shotgun (WGS) entry which is preliminary data.</text>
</comment>
<sequence length="74" mass="8117">MDSGSWASTRDHDSFSPLPREYHSAPPQDRSGPFLFFHCSFASLPGQEITGFYAVQVILNLSTSLSPSEFAVGH</sequence>
<dbReference type="AlphaFoldDB" id="A0A5J9VUM4"/>
<organism evidence="2 3">
    <name type="scientific">Eragrostis curvula</name>
    <name type="common">weeping love grass</name>
    <dbReference type="NCBI Taxonomy" id="38414"/>
    <lineage>
        <taxon>Eukaryota</taxon>
        <taxon>Viridiplantae</taxon>
        <taxon>Streptophyta</taxon>
        <taxon>Embryophyta</taxon>
        <taxon>Tracheophyta</taxon>
        <taxon>Spermatophyta</taxon>
        <taxon>Magnoliopsida</taxon>
        <taxon>Liliopsida</taxon>
        <taxon>Poales</taxon>
        <taxon>Poaceae</taxon>
        <taxon>PACMAD clade</taxon>
        <taxon>Chloridoideae</taxon>
        <taxon>Eragrostideae</taxon>
        <taxon>Eragrostidinae</taxon>
        <taxon>Eragrostis</taxon>
    </lineage>
</organism>
<protein>
    <submittedName>
        <fullName evidence="2">Uncharacterized protein</fullName>
    </submittedName>
</protein>
<proteinExistence type="predicted"/>
<gene>
    <name evidence="2" type="ORF">EJB05_12156</name>
</gene>
<reference evidence="2 3" key="1">
    <citation type="journal article" date="2019" name="Sci. Rep.">
        <title>A high-quality genome of Eragrostis curvula grass provides insights into Poaceae evolution and supports new strategies to enhance forage quality.</title>
        <authorList>
            <person name="Carballo J."/>
            <person name="Santos B.A.C.M."/>
            <person name="Zappacosta D."/>
            <person name="Garbus I."/>
            <person name="Selva J.P."/>
            <person name="Gallo C.A."/>
            <person name="Diaz A."/>
            <person name="Albertini E."/>
            <person name="Caccamo M."/>
            <person name="Echenique V."/>
        </authorList>
    </citation>
    <scope>NUCLEOTIDE SEQUENCE [LARGE SCALE GENOMIC DNA]</scope>
    <source>
        <strain evidence="3">cv. Victoria</strain>
        <tissue evidence="2">Leaf</tissue>
    </source>
</reference>
<dbReference type="Gramene" id="TVU38770">
    <property type="protein sequence ID" value="TVU38770"/>
    <property type="gene ID" value="EJB05_12156"/>
</dbReference>
<keyword evidence="3" id="KW-1185">Reference proteome</keyword>
<feature type="region of interest" description="Disordered" evidence="1">
    <location>
        <begin position="1"/>
        <end position="26"/>
    </location>
</feature>
<feature type="non-terminal residue" evidence="2">
    <location>
        <position position="1"/>
    </location>
</feature>
<evidence type="ECO:0000313" key="2">
    <source>
        <dbReference type="EMBL" id="TVU38770.1"/>
    </source>
</evidence>
<dbReference type="Proteomes" id="UP000324897">
    <property type="component" value="Chromosome 4"/>
</dbReference>
<evidence type="ECO:0000256" key="1">
    <source>
        <dbReference type="SAM" id="MobiDB-lite"/>
    </source>
</evidence>
<name>A0A5J9VUM4_9POAL</name>
<evidence type="ECO:0000313" key="3">
    <source>
        <dbReference type="Proteomes" id="UP000324897"/>
    </source>
</evidence>